<name>A0A7X6M3V7_9NOCA</name>
<keyword evidence="2" id="KW-1185">Reference proteome</keyword>
<dbReference type="EMBL" id="JAAXPE010000071">
    <property type="protein sequence ID" value="NKY89880.1"/>
    <property type="molecule type" value="Genomic_DNA"/>
</dbReference>
<dbReference type="AlphaFoldDB" id="A0A7X6M3V7"/>
<dbReference type="SUPFAM" id="SSF48452">
    <property type="entry name" value="TPR-like"/>
    <property type="match status" value="1"/>
</dbReference>
<comment type="caution">
    <text evidence="1">The sequence shown here is derived from an EMBL/GenBank/DDBJ whole genome shotgun (WGS) entry which is preliminary data.</text>
</comment>
<dbReference type="Proteomes" id="UP000523447">
    <property type="component" value="Unassembled WGS sequence"/>
</dbReference>
<evidence type="ECO:0000313" key="1">
    <source>
        <dbReference type="EMBL" id="NKY89880.1"/>
    </source>
</evidence>
<dbReference type="InterPro" id="IPR011990">
    <property type="entry name" value="TPR-like_helical_dom_sf"/>
</dbReference>
<sequence length="204" mass="21971">MRKSNIAGEAGRPELAIALADAALTNPSKLTPKLRAVALRQQAHGYAVIGNFTACARALDQAQEFAASPDENQNDMAGYCTSGYIAMEAANCWVELGHPDMALHALQDGLAAWQPGSRRDLGVGLARLATAHADLGEPDEALEVAGHSLAILADTRSSRTARQLRCVAEKLEQRGHPGYARELNHSLRRALRGPTMAVRRNKWT</sequence>
<accession>A0A7X6M3V7</accession>
<dbReference type="RefSeq" id="WP_040720972.1">
    <property type="nucleotide sequence ID" value="NZ_CAWPHS010000069.1"/>
</dbReference>
<reference evidence="1 2" key="1">
    <citation type="submission" date="2020-04" db="EMBL/GenBank/DDBJ databases">
        <title>MicrobeNet Type strains.</title>
        <authorList>
            <person name="Nicholson A.C."/>
        </authorList>
    </citation>
    <scope>NUCLEOTIDE SEQUENCE [LARGE SCALE GENOMIC DNA]</scope>
    <source>
        <strain evidence="1 2">DSM 44445</strain>
    </source>
</reference>
<organism evidence="1 2">
    <name type="scientific">Nocardia veterana</name>
    <dbReference type="NCBI Taxonomy" id="132249"/>
    <lineage>
        <taxon>Bacteria</taxon>
        <taxon>Bacillati</taxon>
        <taxon>Actinomycetota</taxon>
        <taxon>Actinomycetes</taxon>
        <taxon>Mycobacteriales</taxon>
        <taxon>Nocardiaceae</taxon>
        <taxon>Nocardia</taxon>
    </lineage>
</organism>
<protein>
    <recommendedName>
        <fullName evidence="3">Tetratricopeptide repeat protein</fullName>
    </recommendedName>
</protein>
<evidence type="ECO:0008006" key="3">
    <source>
        <dbReference type="Google" id="ProtNLM"/>
    </source>
</evidence>
<dbReference type="Gene3D" id="1.25.40.10">
    <property type="entry name" value="Tetratricopeptide repeat domain"/>
    <property type="match status" value="1"/>
</dbReference>
<proteinExistence type="predicted"/>
<evidence type="ECO:0000313" key="2">
    <source>
        <dbReference type="Proteomes" id="UP000523447"/>
    </source>
</evidence>
<gene>
    <name evidence="1" type="ORF">HGA07_30390</name>
</gene>